<dbReference type="InterPro" id="IPR037593">
    <property type="entry name" value="MIOS/Sea4"/>
</dbReference>
<reference evidence="19 20" key="1">
    <citation type="submission" date="2017-12" db="EMBL/GenBank/DDBJ databases">
        <title>Genome Sequence of a Multidrug-Resistant Candida haemulonii Isolate from a Patient with Chronic Leg Ulcers in Israel.</title>
        <authorList>
            <person name="Chow N.A."/>
            <person name="Gade L."/>
            <person name="Batra D."/>
            <person name="Rowe L.A."/>
            <person name="Ben-Ami R."/>
            <person name="Loparev V.N."/>
            <person name="Litvintseva A.P."/>
        </authorList>
    </citation>
    <scope>NUCLEOTIDE SEQUENCE [LARGE SCALE GENOMIC DNA]</scope>
    <source>
        <strain evidence="19 20">B11899</strain>
    </source>
</reference>
<keyword evidence="6" id="KW-0597">Phosphoprotein</keyword>
<feature type="region of interest" description="Disordered" evidence="17">
    <location>
        <begin position="633"/>
        <end position="741"/>
    </location>
</feature>
<evidence type="ECO:0000256" key="15">
    <source>
        <dbReference type="ARBA" id="ARBA00048679"/>
    </source>
</evidence>
<feature type="compositionally biased region" description="Polar residues" evidence="17">
    <location>
        <begin position="503"/>
        <end position="514"/>
    </location>
</feature>
<dbReference type="STRING" id="45357.A0A2V1AVW2"/>
<dbReference type="Pfam" id="PF17034">
    <property type="entry name" value="zinc_ribbon_16"/>
    <property type="match status" value="1"/>
</dbReference>
<evidence type="ECO:0000313" key="19">
    <source>
        <dbReference type="EMBL" id="PVH21463.1"/>
    </source>
</evidence>
<dbReference type="Gene3D" id="1.10.510.10">
    <property type="entry name" value="Transferase(Phosphotransferase) domain 1"/>
    <property type="match status" value="1"/>
</dbReference>
<dbReference type="FunFam" id="1.10.510.10:FF:000394">
    <property type="entry name" value="Serine/threonine-protein kinase HSL1"/>
    <property type="match status" value="1"/>
</dbReference>
<comment type="similarity">
    <text evidence="2">Belongs to the WD repeat mio family.</text>
</comment>
<feature type="region of interest" description="Disordered" evidence="17">
    <location>
        <begin position="1867"/>
        <end position="1886"/>
    </location>
</feature>
<dbReference type="InterPro" id="IPR008271">
    <property type="entry name" value="Ser/Thr_kinase_AS"/>
</dbReference>
<evidence type="ECO:0000256" key="1">
    <source>
        <dbReference type="ARBA" id="ARBA00004266"/>
    </source>
</evidence>
<feature type="compositionally biased region" description="Polar residues" evidence="17">
    <location>
        <begin position="466"/>
        <end position="477"/>
    </location>
</feature>
<feature type="region of interest" description="Disordered" evidence="17">
    <location>
        <begin position="1233"/>
        <end position="1307"/>
    </location>
</feature>
<accession>A0A2V1AVW2</accession>
<feature type="compositionally biased region" description="Polar residues" evidence="17">
    <location>
        <begin position="422"/>
        <end position="440"/>
    </location>
</feature>
<comment type="subcellular location">
    <subcellularLocation>
        <location evidence="1">Bud neck</location>
    </subcellularLocation>
</comment>
<comment type="catalytic activity">
    <reaction evidence="15">
        <text>L-seryl-[protein] + ATP = O-phospho-L-seryl-[protein] + ADP + H(+)</text>
        <dbReference type="Rhea" id="RHEA:17989"/>
        <dbReference type="Rhea" id="RHEA-COMP:9863"/>
        <dbReference type="Rhea" id="RHEA-COMP:11604"/>
        <dbReference type="ChEBI" id="CHEBI:15378"/>
        <dbReference type="ChEBI" id="CHEBI:29999"/>
        <dbReference type="ChEBI" id="CHEBI:30616"/>
        <dbReference type="ChEBI" id="CHEBI:83421"/>
        <dbReference type="ChEBI" id="CHEBI:456216"/>
        <dbReference type="EC" id="2.7.11.1"/>
    </reaction>
</comment>
<dbReference type="GO" id="GO:0005935">
    <property type="term" value="C:cellular bud neck"/>
    <property type="evidence" value="ECO:0007669"/>
    <property type="project" value="UniProtKB-SubCell"/>
</dbReference>
<dbReference type="SUPFAM" id="SSF50978">
    <property type="entry name" value="WD40 repeat-like"/>
    <property type="match status" value="1"/>
</dbReference>
<evidence type="ECO:0000256" key="5">
    <source>
        <dbReference type="ARBA" id="ARBA00022527"/>
    </source>
</evidence>
<evidence type="ECO:0000256" key="16">
    <source>
        <dbReference type="PROSITE-ProRule" id="PRU10141"/>
    </source>
</evidence>
<dbReference type="Gene3D" id="2.130.10.10">
    <property type="entry name" value="YVTN repeat-like/Quinoprotein amine dehydrogenase"/>
    <property type="match status" value="1"/>
</dbReference>
<gene>
    <name evidence="19" type="ORF">CXQ85_000443</name>
</gene>
<feature type="compositionally biased region" description="Polar residues" evidence="17">
    <location>
        <begin position="719"/>
        <end position="741"/>
    </location>
</feature>
<dbReference type="SMART" id="SM00320">
    <property type="entry name" value="WD40"/>
    <property type="match status" value="3"/>
</dbReference>
<dbReference type="InterPro" id="IPR015943">
    <property type="entry name" value="WD40/YVTN_repeat-like_dom_sf"/>
</dbReference>
<keyword evidence="20" id="KW-1185">Reference proteome</keyword>
<evidence type="ECO:0000256" key="8">
    <source>
        <dbReference type="ARBA" id="ARBA00022679"/>
    </source>
</evidence>
<organism evidence="19 20">
    <name type="scientific">Candidozyma haemuli</name>
    <dbReference type="NCBI Taxonomy" id="45357"/>
    <lineage>
        <taxon>Eukaryota</taxon>
        <taxon>Fungi</taxon>
        <taxon>Dikarya</taxon>
        <taxon>Ascomycota</taxon>
        <taxon>Saccharomycotina</taxon>
        <taxon>Pichiomycetes</taxon>
        <taxon>Metschnikowiaceae</taxon>
        <taxon>Candidozyma</taxon>
    </lineage>
</organism>
<evidence type="ECO:0000256" key="9">
    <source>
        <dbReference type="ARBA" id="ARBA00022737"/>
    </source>
</evidence>
<evidence type="ECO:0000256" key="13">
    <source>
        <dbReference type="ARBA" id="ARBA00023054"/>
    </source>
</evidence>
<evidence type="ECO:0000256" key="10">
    <source>
        <dbReference type="ARBA" id="ARBA00022741"/>
    </source>
</evidence>
<evidence type="ECO:0000313" key="20">
    <source>
        <dbReference type="Proteomes" id="UP000244309"/>
    </source>
</evidence>
<feature type="compositionally biased region" description="Polar residues" evidence="17">
    <location>
        <begin position="835"/>
        <end position="858"/>
    </location>
</feature>
<keyword evidence="8" id="KW-0808">Transferase</keyword>
<feature type="compositionally biased region" description="Polar residues" evidence="17">
    <location>
        <begin position="1109"/>
        <end position="1118"/>
    </location>
</feature>
<dbReference type="GO" id="GO:0005940">
    <property type="term" value="C:septin ring"/>
    <property type="evidence" value="ECO:0007669"/>
    <property type="project" value="UniProtKB-ARBA"/>
</dbReference>
<feature type="compositionally biased region" description="Basic and acidic residues" evidence="17">
    <location>
        <begin position="635"/>
        <end position="653"/>
    </location>
</feature>
<keyword evidence="7" id="KW-0853">WD repeat</keyword>
<dbReference type="Pfam" id="PF21720">
    <property type="entry name" value="MIOS_WD40"/>
    <property type="match status" value="1"/>
</dbReference>
<dbReference type="InterPro" id="IPR011009">
    <property type="entry name" value="Kinase-like_dom_sf"/>
</dbReference>
<protein>
    <recommendedName>
        <fullName evidence="4">non-specific serine/threonine protein kinase</fullName>
        <ecNumber evidence="4">2.7.11.1</ecNumber>
    </recommendedName>
</protein>
<feature type="compositionally biased region" description="Basic and acidic residues" evidence="17">
    <location>
        <begin position="873"/>
        <end position="893"/>
    </location>
</feature>
<evidence type="ECO:0000259" key="18">
    <source>
        <dbReference type="PROSITE" id="PS50011"/>
    </source>
</evidence>
<dbReference type="InterPro" id="IPR036322">
    <property type="entry name" value="WD40_repeat_dom_sf"/>
</dbReference>
<dbReference type="EC" id="2.7.11.1" evidence="4"/>
<keyword evidence="5" id="KW-0723">Serine/threonine-protein kinase</keyword>
<evidence type="ECO:0000256" key="7">
    <source>
        <dbReference type="ARBA" id="ARBA00022574"/>
    </source>
</evidence>
<feature type="region of interest" description="Disordered" evidence="17">
    <location>
        <begin position="34"/>
        <end position="60"/>
    </location>
</feature>
<dbReference type="EMBL" id="PKFO01000005">
    <property type="protein sequence ID" value="PVH21463.1"/>
    <property type="molecule type" value="Genomic_DNA"/>
</dbReference>
<dbReference type="CDD" id="cd14081">
    <property type="entry name" value="STKc_BRSK1_2"/>
    <property type="match status" value="1"/>
</dbReference>
<dbReference type="InterPro" id="IPR000719">
    <property type="entry name" value="Prot_kinase_dom"/>
</dbReference>
<evidence type="ECO:0000256" key="6">
    <source>
        <dbReference type="ARBA" id="ARBA00022553"/>
    </source>
</evidence>
<dbReference type="GO" id="GO:0004674">
    <property type="term" value="F:protein serine/threonine kinase activity"/>
    <property type="evidence" value="ECO:0007669"/>
    <property type="project" value="UniProtKB-KW"/>
</dbReference>
<feature type="region of interest" description="Disordered" evidence="17">
    <location>
        <begin position="778"/>
        <end position="894"/>
    </location>
</feature>
<dbReference type="CDD" id="cd16691">
    <property type="entry name" value="mRING-H2-C3H3C2_Mio"/>
    <property type="match status" value="1"/>
</dbReference>
<feature type="compositionally biased region" description="Polar residues" evidence="17">
    <location>
        <begin position="818"/>
        <end position="827"/>
    </location>
</feature>
<feature type="compositionally biased region" description="Low complexity" evidence="17">
    <location>
        <begin position="484"/>
        <end position="495"/>
    </location>
</feature>
<dbReference type="InterPro" id="IPR001680">
    <property type="entry name" value="WD40_rpt"/>
</dbReference>
<evidence type="ECO:0000256" key="14">
    <source>
        <dbReference type="ARBA" id="ARBA00047899"/>
    </source>
</evidence>
<dbReference type="InterPro" id="IPR031488">
    <property type="entry name" value="Zn_ribbon_mio"/>
</dbReference>
<dbReference type="PANTHER" id="PTHR16453">
    <property type="entry name" value="WD40 DOMAIN-CONTAINING PROTEIN MIO FAMILY MEMBER"/>
    <property type="match status" value="1"/>
</dbReference>
<dbReference type="SMART" id="SM00220">
    <property type="entry name" value="S_TKc"/>
    <property type="match status" value="1"/>
</dbReference>
<dbReference type="VEuPathDB" id="FungiDB:CXQ85_000443"/>
<name>A0A2V1AVW2_9ASCO</name>
<evidence type="ECO:0000256" key="12">
    <source>
        <dbReference type="ARBA" id="ARBA00022840"/>
    </source>
</evidence>
<dbReference type="SUPFAM" id="SSF56112">
    <property type="entry name" value="Protein kinase-like (PK-like)"/>
    <property type="match status" value="1"/>
</dbReference>
<dbReference type="GO" id="GO:0030447">
    <property type="term" value="P:filamentous growth"/>
    <property type="evidence" value="ECO:0007669"/>
    <property type="project" value="UniProtKB-ARBA"/>
</dbReference>
<feature type="region of interest" description="Disordered" evidence="17">
    <location>
        <begin position="1183"/>
        <end position="1218"/>
    </location>
</feature>
<dbReference type="PROSITE" id="PS00108">
    <property type="entry name" value="PROTEIN_KINASE_ST"/>
    <property type="match status" value="1"/>
</dbReference>
<dbReference type="RefSeq" id="XP_025342403.1">
    <property type="nucleotide sequence ID" value="XM_025484188.1"/>
</dbReference>
<dbReference type="InterPro" id="IPR049092">
    <property type="entry name" value="MIOS_a-sol"/>
</dbReference>
<feature type="compositionally biased region" description="Low complexity" evidence="17">
    <location>
        <begin position="1905"/>
        <end position="1919"/>
    </location>
</feature>
<feature type="compositionally biased region" description="Basic and acidic residues" evidence="17">
    <location>
        <begin position="552"/>
        <end position="562"/>
    </location>
</feature>
<dbReference type="GO" id="GO:0001558">
    <property type="term" value="P:regulation of cell growth"/>
    <property type="evidence" value="ECO:0007669"/>
    <property type="project" value="UniProtKB-ARBA"/>
</dbReference>
<keyword evidence="11" id="KW-0418">Kinase</keyword>
<dbReference type="Pfam" id="PF21719">
    <property type="entry name" value="MIOS_a-sol"/>
    <property type="match status" value="1"/>
</dbReference>
<dbReference type="PANTHER" id="PTHR16453:SF9">
    <property type="entry name" value="GATOR COMPLEX PROTEIN MIOS"/>
    <property type="match status" value="1"/>
</dbReference>
<comment type="catalytic activity">
    <reaction evidence="14">
        <text>L-threonyl-[protein] + ATP = O-phospho-L-threonyl-[protein] + ADP + H(+)</text>
        <dbReference type="Rhea" id="RHEA:46608"/>
        <dbReference type="Rhea" id="RHEA-COMP:11060"/>
        <dbReference type="Rhea" id="RHEA-COMP:11605"/>
        <dbReference type="ChEBI" id="CHEBI:15378"/>
        <dbReference type="ChEBI" id="CHEBI:30013"/>
        <dbReference type="ChEBI" id="CHEBI:30616"/>
        <dbReference type="ChEBI" id="CHEBI:61977"/>
        <dbReference type="ChEBI" id="CHEBI:456216"/>
        <dbReference type="EC" id="2.7.11.1"/>
    </reaction>
</comment>
<proteinExistence type="inferred from homology"/>
<comment type="similarity">
    <text evidence="3">Belongs to the protein kinase superfamily. CAMK Ser/Thr protein kinase family. NIM1 subfamily.</text>
</comment>
<dbReference type="InterPro" id="IPR017441">
    <property type="entry name" value="Protein_kinase_ATP_BS"/>
</dbReference>
<feature type="region of interest" description="Disordered" evidence="17">
    <location>
        <begin position="1895"/>
        <end position="1919"/>
    </location>
</feature>
<dbReference type="Pfam" id="PF00069">
    <property type="entry name" value="Pkinase"/>
    <property type="match status" value="1"/>
</dbReference>
<evidence type="ECO:0000256" key="4">
    <source>
        <dbReference type="ARBA" id="ARBA00012513"/>
    </source>
</evidence>
<feature type="compositionally biased region" description="Basic and acidic residues" evidence="17">
    <location>
        <begin position="664"/>
        <end position="701"/>
    </location>
</feature>
<evidence type="ECO:0000256" key="3">
    <source>
        <dbReference type="ARBA" id="ARBA00010791"/>
    </source>
</evidence>
<feature type="compositionally biased region" description="Polar residues" evidence="17">
    <location>
        <begin position="524"/>
        <end position="537"/>
    </location>
</feature>
<dbReference type="OrthoDB" id="504170at2759"/>
<evidence type="ECO:0000256" key="17">
    <source>
        <dbReference type="SAM" id="MobiDB-lite"/>
    </source>
</evidence>
<sequence length="2441" mass="273136">MASIVHKSMEFSSHPSSANVDKVVESVTNATKRLSQISTTTNNSSKKKKTQNRIGPWKLGRTLGRGSTGRVRLAKNVDTGKLAAVKIVPKSNFKKLENPKYKNSDATKLPYGIEREIIIMKLISHPNIMGLYDVWENKNDLYLILEYIEGGELFDYLIKRGRLSEYEAINYFKQIIHGIGYLHQFNICHRDLKPENLLLDFNKNIKIADFGMAALQVNEKLLETSCGSPHYASPEIVAGKNYHGAPSDIWSCGIILFALLTGHLPFDDENIRKLLMKVQNGKFIMPSALSWEAKDLISRMLRVNPTERISIGSILKHPLLTKYPDPSSISSKSDNDLILHSNIRPIQSREKIDNEILRNLCILFHNCKEEHIINCLLAQERSPEKMFYYLLMKYRNEHLSNSPSNYAADEDEDVPNNEELPRSSSTVKTTITAADGSSRTSTKKIPRSASSASSASNKSRKRPLANVTNKTYTASNARTKRSNSRPASRNASSRSLQSKHRVLSTQNQNISTSIRTEEAKPISRTVTPHANQLNQIAKSEEDKENVCGSEPQKVEKKSTKKPDIVPRDGTIFQFQKICQDIFGSDVDHKSVYDMTLTSDKRNLTRDTIHKLEVLNNRMSKASLVLPKLPLTPEASSRDVRVPPKSEEEPTKSAEKHKRNLSGIEQREKELAASVQRKNDERELRYKQNDEHLARMNEERKKQSLLLKAKSKEASRLIHRNTSQRIMSEPYQPTSLDPKSSLLRSKTLASRTPSLSANPKRDRNAIVLQRLGIEFKQPQSISRASSFSKTSTSKDLVLKGEKEPKSQDEADYSIDLNKTLPSIRSQKSTIEEVSEPSYSDKSGTDAESSAVSSHSQDNQKSTKRNSFKPLLDVAEEKKEATTKKPETSGRDSDLTRMSVRTHADLIPNPRFSRFSFNEILKPNTDLADATIIEGTRSSGTVKRSSRQTLNTKQGNGLIKKSPTRDLQGLGIIIDKSQSLHSRNASKASGEHNFVSINASDDECSANCTTLQKDAISIMDESESSGAEDYNLSNEIVDMNRTAEEQRRLSLKASQRRTSHFTQDHGNESSAKGSHKSSKETLVGDNEERSWSHKSHNTLLPEELSSHGRTRSISAKSTFSRRSEFRDDIVQDNVLDTSSLAENTHASYDALEGGLMSQGDEFKPAPFTTEKDTFTAQDEIQDDHCSTIAPKDSNNDEELEVPQRSPNRPRRQTLGSLRRSAASTQIFSTMHMKEAATQGTPPMDGEAANQDIPKSEIKSGSTTPVFGQLPLGVSSKPSRSSKKWSLMPRRRAPHAPGDDTIKEESKTRGHNRFSGISLVSNAKRFVAPKPEDTPKSPAGAGWFKRFFMSLSKGNGKDENVEEQPKTTKNVHIIDTKLDSSDLMRIIKNQLKVKEVEGSVTNVEIDEEFALINGVVPSRYARGRKLVFKSEVIDLVNSSSLHLQKVKGSKRANNYSTSMSGKIVRALNWDIGYEQRFLAINPLGDEVIVYQTDNDDPLQNSENLVKVHSHSGIEHIQCLGYSRTHPGWTGVGTMDGNVHIFDVMKNEATTLKLRSKQHRPCNSLSFNNNALVAASFDKSRQDNSLQVWDIAKHSQVFANSVDDDSQVIRPHYSYLANEATLSTAFIDHEGSGMNLMAGGYKLLREFDLRDSSTSPVYQVATKSTMDITLDPFQSHMFSSLSEDGSVSIWDRRKLIGKSKGSVSSETPVLQFTKLLSDSSRRNNTQCFRYSTIRRGEFASVFNGNLIRRWNTGVVPPVKDPLNIPTFTGGDTLSSLKSQSMQLYAPNEESLFVALVLDSKTDSPRVVSFDYSPDFESSTSTYFVCMREKGSVFRMPVVESIESLDFNSFNEFSMAGPEGTVTKFWEDREQPIHGGTTASDMQRSDSKFTSKNDYSVEAASTIDDEESTEPATTTTTPAPSASPLDIVKFEDDEVIPLKKMLDLSSVLANDTCGLIRQRALLGYGVDTEKNIKVLEQVKGLQTPLSIMNTWKWLNLAKKSLDKGTMVSEGVDLGYLGVLGVWKGIDDISGQKRATLKQQVTDQQFNNSVKAIVSKKGEKSSGISIFSSSDRKIQRKLCLIVSGWYLTEHEFDEKLNFLIDSGEVEKAAGWAVFHGNVPRAIEILASSKKERLQLMSTAVAGYLAYKDSNANSPWNDQCRKLASELDHPYLRAIFAFIADNDWWDVLDEHALPLRERIGIALRFLSDKDLNLYLNRVADTVVLRGELEGLILTGLTPRGIDLLQSFVDRTSDVQTASLIAQFAVPRYFRDQRVDHWIDCYRNLLNSWGMFKVRALFDVARTKSSKTYNGTPTIRPPPRQVYLQCPRCNKNMGTPSSKTMKGNTPSMMKQFNRLSLKTNNSDTKSCPHCGSPLPRCAICLLNLATQIPDQADYGTGDANKQQIHQNFDNKLSFCLSCHHGYHAHHAEEWFQKHYVCPVPDCNCLCNSK</sequence>
<dbReference type="GeneID" id="37005776"/>
<evidence type="ECO:0000256" key="11">
    <source>
        <dbReference type="ARBA" id="ARBA00022777"/>
    </source>
</evidence>
<dbReference type="GO" id="GO:1904263">
    <property type="term" value="P:positive regulation of TORC1 signaling"/>
    <property type="evidence" value="ECO:0007669"/>
    <property type="project" value="TreeGrafter"/>
</dbReference>
<keyword evidence="10 16" id="KW-0547">Nucleotide-binding</keyword>
<dbReference type="Proteomes" id="UP000244309">
    <property type="component" value="Unassembled WGS sequence"/>
</dbReference>
<keyword evidence="13" id="KW-0175">Coiled coil</keyword>
<evidence type="ECO:0000256" key="2">
    <source>
        <dbReference type="ARBA" id="ARBA00009713"/>
    </source>
</evidence>
<feature type="compositionally biased region" description="Basic and acidic residues" evidence="17">
    <location>
        <begin position="1294"/>
        <end position="1305"/>
    </location>
</feature>
<feature type="region of interest" description="Disordered" evidence="17">
    <location>
        <begin position="1043"/>
        <end position="1120"/>
    </location>
</feature>
<dbReference type="PROSITE" id="PS50011">
    <property type="entry name" value="PROTEIN_KINASE_DOM"/>
    <property type="match status" value="1"/>
</dbReference>
<feature type="compositionally biased region" description="Low complexity" evidence="17">
    <location>
        <begin position="779"/>
        <end position="793"/>
    </location>
</feature>
<feature type="binding site" evidence="16">
    <location>
        <position position="86"/>
    </location>
    <ligand>
        <name>ATP</name>
        <dbReference type="ChEBI" id="CHEBI:30616"/>
    </ligand>
</feature>
<dbReference type="GO" id="GO:0005524">
    <property type="term" value="F:ATP binding"/>
    <property type="evidence" value="ECO:0007669"/>
    <property type="project" value="UniProtKB-UniRule"/>
</dbReference>
<comment type="caution">
    <text evidence="19">The sequence shown here is derived from an EMBL/GenBank/DDBJ whole genome shotgun (WGS) entry which is preliminary data.</text>
</comment>
<keyword evidence="12 16" id="KW-0067">ATP-binding</keyword>
<keyword evidence="9" id="KW-0677">Repeat</keyword>
<dbReference type="PROSITE" id="PS00107">
    <property type="entry name" value="PROTEIN_KINASE_ATP"/>
    <property type="match status" value="1"/>
</dbReference>
<feature type="region of interest" description="Disordered" evidence="17">
    <location>
        <begin position="403"/>
        <end position="562"/>
    </location>
</feature>
<dbReference type="GO" id="GO:0060258">
    <property type="term" value="P:negative regulation of filamentous growth"/>
    <property type="evidence" value="ECO:0007669"/>
    <property type="project" value="UniProtKB-ARBA"/>
</dbReference>
<feature type="compositionally biased region" description="Basic and acidic residues" evidence="17">
    <location>
        <begin position="795"/>
        <end position="807"/>
    </location>
</feature>
<feature type="domain" description="Protein kinase" evidence="18">
    <location>
        <begin position="57"/>
        <end position="320"/>
    </location>
</feature>